<dbReference type="AlphaFoldDB" id="A0A4D4LPU5"/>
<evidence type="ECO:0008006" key="4">
    <source>
        <dbReference type="Google" id="ProtNLM"/>
    </source>
</evidence>
<dbReference type="InterPro" id="IPR006311">
    <property type="entry name" value="TAT_signal"/>
</dbReference>
<evidence type="ECO:0000256" key="1">
    <source>
        <dbReference type="SAM" id="SignalP"/>
    </source>
</evidence>
<dbReference type="PROSITE" id="PS51318">
    <property type="entry name" value="TAT"/>
    <property type="match status" value="1"/>
</dbReference>
<dbReference type="Proteomes" id="UP000301309">
    <property type="component" value="Unassembled WGS sequence"/>
</dbReference>
<name>A0A4D4LPU5_STRVO</name>
<reference evidence="2 3" key="1">
    <citation type="journal article" date="2020" name="Int. J. Syst. Evol. Microbiol.">
        <title>Reclassification of Streptomyces castelarensis and Streptomyces sporoclivatus as later heterotypic synonyms of Streptomyces antimycoticus.</title>
        <authorList>
            <person name="Komaki H."/>
            <person name="Tamura T."/>
        </authorList>
    </citation>
    <scope>NUCLEOTIDE SEQUENCE [LARGE SCALE GENOMIC DNA]</scope>
    <source>
        <strain evidence="2 3">NBRC 13459</strain>
    </source>
</reference>
<feature type="signal peptide" evidence="1">
    <location>
        <begin position="1"/>
        <end position="26"/>
    </location>
</feature>
<keyword evidence="3" id="KW-1185">Reference proteome</keyword>
<evidence type="ECO:0000313" key="2">
    <source>
        <dbReference type="EMBL" id="GDY60478.1"/>
    </source>
</evidence>
<dbReference type="EMBL" id="BJHW01000002">
    <property type="protein sequence ID" value="GDY60478.1"/>
    <property type="molecule type" value="Genomic_DNA"/>
</dbReference>
<accession>A0A4D4LPU5</accession>
<keyword evidence="1" id="KW-0732">Signal</keyword>
<organism evidence="2 3">
    <name type="scientific">Streptomyces violaceusniger</name>
    <dbReference type="NCBI Taxonomy" id="68280"/>
    <lineage>
        <taxon>Bacteria</taxon>
        <taxon>Bacillati</taxon>
        <taxon>Actinomycetota</taxon>
        <taxon>Actinomycetes</taxon>
        <taxon>Kitasatosporales</taxon>
        <taxon>Streptomycetaceae</taxon>
        <taxon>Streptomyces</taxon>
        <taxon>Streptomyces violaceusniger group</taxon>
    </lineage>
</organism>
<comment type="caution">
    <text evidence="2">The sequence shown here is derived from an EMBL/GenBank/DDBJ whole genome shotgun (WGS) entry which is preliminary data.</text>
</comment>
<protein>
    <recommendedName>
        <fullName evidence="4">Lipoprotein</fullName>
    </recommendedName>
</protein>
<evidence type="ECO:0000313" key="3">
    <source>
        <dbReference type="Proteomes" id="UP000301309"/>
    </source>
</evidence>
<gene>
    <name evidence="2" type="ORF">SVIO_111010</name>
</gene>
<sequence length="265" mass="28954">MINVMQRRSFASAVSAAAAAPFLLGAAPSDTDRTQSAAADGRLKRDMVAALENELQDRNTARAVAAWIFDIGFDWTPAAAPISEFDFLIAYAFGNRPPANGGDPAKVLAEPGPMNELLADVVARIRTKRTMTVYAQWEIAHFLKTKYNMSQVIAIDPVIAEDGTITYLSTDGVAAQVAEQRKSNPGGLGTAGVVGWRDHIKRCVLTTEGRGMTALAPEGFTMPDTYDPESGQPWTRRRDLYLVHDMNAQWGMMRTELISRMYPNG</sequence>
<proteinExistence type="predicted"/>
<feature type="chain" id="PRO_5038347837" description="Lipoprotein" evidence="1">
    <location>
        <begin position="27"/>
        <end position="265"/>
    </location>
</feature>